<evidence type="ECO:0000313" key="7">
    <source>
        <dbReference type="Proteomes" id="UP000679749"/>
    </source>
</evidence>
<dbReference type="EMBL" id="JAGYPF010000003">
    <property type="protein sequence ID" value="MBS4214234.1"/>
    <property type="molecule type" value="Genomic_DNA"/>
</dbReference>
<dbReference type="NCBIfam" id="NF037995">
    <property type="entry name" value="TRAP_S1"/>
    <property type="match status" value="1"/>
</dbReference>
<reference evidence="6" key="1">
    <citation type="submission" date="2021-05" db="EMBL/GenBank/DDBJ databases">
        <title>Novel Bacillus species.</title>
        <authorList>
            <person name="Liu G."/>
        </authorList>
    </citation>
    <scope>NUCLEOTIDE SEQUENCE</scope>
    <source>
        <strain evidence="6">FJAT-49825</strain>
    </source>
</reference>
<name>A0A942U9Y4_9BACI</name>
<dbReference type="AlphaFoldDB" id="A0A942U9Y4"/>
<dbReference type="PANTHER" id="PTHR33376:SF7">
    <property type="entry name" value="C4-DICARBOXYLATE-BINDING PROTEIN DCTB"/>
    <property type="match status" value="1"/>
</dbReference>
<keyword evidence="7" id="KW-1185">Reference proteome</keyword>
<dbReference type="CDD" id="cd13603">
    <property type="entry name" value="PBP2_TRAP_Siap_TeaA_like"/>
    <property type="match status" value="1"/>
</dbReference>
<dbReference type="PROSITE" id="PS51257">
    <property type="entry name" value="PROKAR_LIPOPROTEIN"/>
    <property type="match status" value="1"/>
</dbReference>
<evidence type="ECO:0000256" key="5">
    <source>
        <dbReference type="SAM" id="SignalP"/>
    </source>
</evidence>
<dbReference type="InterPro" id="IPR018389">
    <property type="entry name" value="DctP_fam"/>
</dbReference>
<evidence type="ECO:0000256" key="1">
    <source>
        <dbReference type="ARBA" id="ARBA00009023"/>
    </source>
</evidence>
<organism evidence="6 7">
    <name type="scientific">Neobacillus rhizophilus</name>
    <dbReference type="NCBI Taxonomy" id="2833579"/>
    <lineage>
        <taxon>Bacteria</taxon>
        <taxon>Bacillati</taxon>
        <taxon>Bacillota</taxon>
        <taxon>Bacilli</taxon>
        <taxon>Bacillales</taxon>
        <taxon>Bacillaceae</taxon>
        <taxon>Neobacillus</taxon>
    </lineage>
</organism>
<evidence type="ECO:0000256" key="4">
    <source>
        <dbReference type="SAM" id="MobiDB-lite"/>
    </source>
</evidence>
<feature type="chain" id="PRO_5039368670" evidence="5">
    <location>
        <begin position="28"/>
        <end position="345"/>
    </location>
</feature>
<accession>A0A942U9Y4</accession>
<gene>
    <name evidence="6" type="ORF">KHA99_17425</name>
</gene>
<sequence length="345" mass="38185">MKNKLLIFMIVLALVTMVGCSSSSSNGTTKKESETNKSTKGNVEEVSFKFAHGYPVEQHTHKGFEKLKELVSKKSGGKIKISIYPSGQLYNDIGIVDAISSGQIEAGATTFEMLTSLVPSAELIVLPVFDDYEHLHRSLDNGVRKIFEDEFAKANLYPIIWGDFGMAYYASKDTPLKTPNDFKGKKVRTTSPLMSKFVEAAGGTPITMPGAEVVQALQRGTIDAGLSAPVAFIAQQYYEVTKYYTGPQNAGISISLVNLDWWNSLPEETRNIILESSKEVEGWMSKEVQKQQEANAKTLSEKGMKFVEVDKKSFKPVEDKVLEDFYQTTGDVGKKIMDIINSSRN</sequence>
<evidence type="ECO:0000256" key="2">
    <source>
        <dbReference type="ARBA" id="ARBA00022448"/>
    </source>
</evidence>
<comment type="caution">
    <text evidence="6">The sequence shown here is derived from an EMBL/GenBank/DDBJ whole genome shotgun (WGS) entry which is preliminary data.</text>
</comment>
<keyword evidence="2" id="KW-0813">Transport</keyword>
<protein>
    <submittedName>
        <fullName evidence="6">TRAP transporter substrate-binding protein</fullName>
    </submittedName>
</protein>
<evidence type="ECO:0000256" key="3">
    <source>
        <dbReference type="ARBA" id="ARBA00022729"/>
    </source>
</evidence>
<dbReference type="PANTHER" id="PTHR33376">
    <property type="match status" value="1"/>
</dbReference>
<keyword evidence="3 5" id="KW-0732">Signal</keyword>
<dbReference type="GO" id="GO:0055085">
    <property type="term" value="P:transmembrane transport"/>
    <property type="evidence" value="ECO:0007669"/>
    <property type="project" value="InterPro"/>
</dbReference>
<dbReference type="Proteomes" id="UP000679749">
    <property type="component" value="Unassembled WGS sequence"/>
</dbReference>
<dbReference type="Pfam" id="PF03480">
    <property type="entry name" value="DctP"/>
    <property type="match status" value="1"/>
</dbReference>
<dbReference type="SUPFAM" id="SSF53850">
    <property type="entry name" value="Periplasmic binding protein-like II"/>
    <property type="match status" value="1"/>
</dbReference>
<comment type="similarity">
    <text evidence="1">Belongs to the bacterial solute-binding protein 7 family.</text>
</comment>
<feature type="region of interest" description="Disordered" evidence="4">
    <location>
        <begin position="21"/>
        <end position="40"/>
    </location>
</feature>
<proteinExistence type="inferred from homology"/>
<dbReference type="InterPro" id="IPR038404">
    <property type="entry name" value="TRAP_DctP_sf"/>
</dbReference>
<dbReference type="RefSeq" id="WP_213118716.1">
    <property type="nucleotide sequence ID" value="NZ_JAGYPF010000003.1"/>
</dbReference>
<evidence type="ECO:0000313" key="6">
    <source>
        <dbReference type="EMBL" id="MBS4214234.1"/>
    </source>
</evidence>
<feature type="signal peptide" evidence="5">
    <location>
        <begin position="1"/>
        <end position="27"/>
    </location>
</feature>
<dbReference type="Gene3D" id="3.40.190.170">
    <property type="entry name" value="Bacterial extracellular solute-binding protein, family 7"/>
    <property type="match status" value="1"/>
</dbReference>
<feature type="compositionally biased region" description="Basic and acidic residues" evidence="4">
    <location>
        <begin position="29"/>
        <end position="40"/>
    </location>
</feature>